<dbReference type="CDD" id="cd11301">
    <property type="entry name" value="Fut1_Fut2_like"/>
    <property type="match status" value="1"/>
</dbReference>
<keyword evidence="1" id="KW-0328">Glycosyltransferase</keyword>
<dbReference type="KEGG" id="lamb:KBB96_14360"/>
<sequence length="295" mass="33057">MKATPGSAPVVSLVKGGLGNQMFCYAAGRALALRLGRELQLDVRTGFQRDDYGRSYRLNRFPIIAAEASEKLCLGGDTRSWSHKLARTFSKLARPGSRSYVAEKEGITPAAFVRLTPAPDKPTYLNGYWQDETYFAHAADRLRKELAPPVPTSENALEARRLILSAATPVMLHIRRERYTPRLDEKYYNDCISACIDLFPDATFFVFGDDFAWAREHLVFEGASVRFLDRVGADEIEDLHLMTCCRHAIVANSSFSWWGAWLGHHPGQQVWTPADPGWPVKPAAGWTPVANDLER</sequence>
<evidence type="ECO:0000313" key="3">
    <source>
        <dbReference type="EMBL" id="QUE50046.1"/>
    </source>
</evidence>
<accession>A0A975G780</accession>
<keyword evidence="4" id="KW-1185">Reference proteome</keyword>
<dbReference type="PANTHER" id="PTHR11927:SF9">
    <property type="entry name" value="L-FUCOSYLTRANSFERASE"/>
    <property type="match status" value="1"/>
</dbReference>
<gene>
    <name evidence="3" type="ORF">KBB96_14360</name>
</gene>
<dbReference type="GO" id="GO:0016020">
    <property type="term" value="C:membrane"/>
    <property type="evidence" value="ECO:0007669"/>
    <property type="project" value="InterPro"/>
</dbReference>
<evidence type="ECO:0000256" key="2">
    <source>
        <dbReference type="ARBA" id="ARBA00022679"/>
    </source>
</evidence>
<name>A0A975G780_9BACT</name>
<dbReference type="Pfam" id="PF01531">
    <property type="entry name" value="Glyco_transf_11"/>
    <property type="match status" value="1"/>
</dbReference>
<proteinExistence type="predicted"/>
<keyword evidence="2" id="KW-0808">Transferase</keyword>
<dbReference type="InterPro" id="IPR002516">
    <property type="entry name" value="Glyco_trans_11"/>
</dbReference>
<dbReference type="PANTHER" id="PTHR11927">
    <property type="entry name" value="GALACTOSIDE 2-L-FUCOSYLTRANSFERASE"/>
    <property type="match status" value="1"/>
</dbReference>
<dbReference type="AlphaFoldDB" id="A0A975G780"/>
<dbReference type="GO" id="GO:0008107">
    <property type="term" value="F:galactoside 2-alpha-L-fucosyltransferase activity"/>
    <property type="evidence" value="ECO:0007669"/>
    <property type="project" value="InterPro"/>
</dbReference>
<reference evidence="3" key="1">
    <citation type="submission" date="2021-04" db="EMBL/GenBank/DDBJ databases">
        <title>Luteolibacter sp. 32A isolated from the skin of an Anderson's salamander (Ambystoma andersonii).</title>
        <authorList>
            <person name="Spergser J."/>
            <person name="Busse H.-J."/>
        </authorList>
    </citation>
    <scope>NUCLEOTIDE SEQUENCE</scope>
    <source>
        <strain evidence="3">32A</strain>
    </source>
</reference>
<protein>
    <submittedName>
        <fullName evidence="3">Alpha-1,2-fucosyltransferase</fullName>
    </submittedName>
</protein>
<dbReference type="EMBL" id="CP073100">
    <property type="protein sequence ID" value="QUE50046.1"/>
    <property type="molecule type" value="Genomic_DNA"/>
</dbReference>
<organism evidence="3 4">
    <name type="scientific">Luteolibacter ambystomatis</name>
    <dbReference type="NCBI Taxonomy" id="2824561"/>
    <lineage>
        <taxon>Bacteria</taxon>
        <taxon>Pseudomonadati</taxon>
        <taxon>Verrucomicrobiota</taxon>
        <taxon>Verrucomicrobiia</taxon>
        <taxon>Verrucomicrobiales</taxon>
        <taxon>Verrucomicrobiaceae</taxon>
        <taxon>Luteolibacter</taxon>
    </lineage>
</organism>
<dbReference type="RefSeq" id="WP_211630135.1">
    <property type="nucleotide sequence ID" value="NZ_CP073100.1"/>
</dbReference>
<dbReference type="Proteomes" id="UP000676169">
    <property type="component" value="Chromosome"/>
</dbReference>
<evidence type="ECO:0000313" key="4">
    <source>
        <dbReference type="Proteomes" id="UP000676169"/>
    </source>
</evidence>
<dbReference type="GO" id="GO:0005975">
    <property type="term" value="P:carbohydrate metabolic process"/>
    <property type="evidence" value="ECO:0007669"/>
    <property type="project" value="InterPro"/>
</dbReference>
<evidence type="ECO:0000256" key="1">
    <source>
        <dbReference type="ARBA" id="ARBA00022676"/>
    </source>
</evidence>